<dbReference type="PANTHER" id="PTHR34144">
    <property type="entry name" value="CHROMOSOME 8, WHOLE GENOME SHOTGUN SEQUENCE"/>
    <property type="match status" value="1"/>
</dbReference>
<dbReference type="PANTHER" id="PTHR34144:SF8">
    <property type="entry name" value="GLYCOSYLTRANSFERASE FAMILY 69 PROTEIN"/>
    <property type="match status" value="1"/>
</dbReference>
<keyword evidence="1" id="KW-1133">Transmembrane helix</keyword>
<keyword evidence="1" id="KW-0472">Membrane</keyword>
<evidence type="ECO:0000256" key="1">
    <source>
        <dbReference type="SAM" id="Phobius"/>
    </source>
</evidence>
<reference evidence="2 3" key="1">
    <citation type="submission" date="2018-07" db="EMBL/GenBank/DDBJ databases">
        <title>Section-level genome sequencing of Aspergillus section Nigri to investigate inter- and intra-species variation.</title>
        <authorList>
            <consortium name="DOE Joint Genome Institute"/>
            <person name="Vesth T.C."/>
            <person name="Nybo J.L."/>
            <person name="Theobald S."/>
            <person name="Frisvad J.C."/>
            <person name="Larsen T.O."/>
            <person name="Nielsen K.F."/>
            <person name="Hoof J.B."/>
            <person name="Brandl J."/>
            <person name="Salamov A."/>
            <person name="Riley R."/>
            <person name="Gladden J.M."/>
            <person name="Phatale P."/>
            <person name="Nielsen M.T."/>
            <person name="Lyhne E.K."/>
            <person name="Kogle M.E."/>
            <person name="Strasser K."/>
            <person name="McDonnell E."/>
            <person name="Barry K."/>
            <person name="Clum A."/>
            <person name="Chen C."/>
            <person name="Nolan M."/>
            <person name="Sandor L."/>
            <person name="Kuo A."/>
            <person name="Lipzen A."/>
            <person name="Hainaut M."/>
            <person name="Drula E."/>
            <person name="Tsang A."/>
            <person name="Magnuson J.K."/>
            <person name="Henrissat B."/>
            <person name="Wiebenga A."/>
            <person name="Simmons B.A."/>
            <person name="Makela M.R."/>
            <person name="De vries R.P."/>
            <person name="Grigoriev I.V."/>
            <person name="Mortensen U.H."/>
            <person name="Baker S.E."/>
            <person name="Andersen M.R."/>
        </authorList>
    </citation>
    <scope>NUCLEOTIDE SEQUENCE [LARGE SCALE GENOMIC DNA]</scope>
    <source>
        <strain evidence="2 3">ATCC 13496</strain>
    </source>
</reference>
<gene>
    <name evidence="2" type="ORF">M747DRAFT_231919</name>
</gene>
<dbReference type="VEuPathDB" id="FungiDB:M747DRAFT_231919"/>
<accession>A0A370C655</accession>
<evidence type="ECO:0000313" key="3">
    <source>
        <dbReference type="Proteomes" id="UP000253845"/>
    </source>
</evidence>
<protein>
    <submittedName>
        <fullName evidence="2">Uncharacterized protein</fullName>
    </submittedName>
</protein>
<keyword evidence="1" id="KW-0812">Transmembrane</keyword>
<proteinExistence type="predicted"/>
<feature type="transmembrane region" description="Helical" evidence="1">
    <location>
        <begin position="295"/>
        <end position="317"/>
    </location>
</feature>
<name>A0A370C655_ASPNG</name>
<dbReference type="AlphaFoldDB" id="A0A370C655"/>
<organism evidence="2 3">
    <name type="scientific">Aspergillus niger ATCC 13496</name>
    <dbReference type="NCBI Taxonomy" id="1353008"/>
    <lineage>
        <taxon>Eukaryota</taxon>
        <taxon>Fungi</taxon>
        <taxon>Dikarya</taxon>
        <taxon>Ascomycota</taxon>
        <taxon>Pezizomycotina</taxon>
        <taxon>Eurotiomycetes</taxon>
        <taxon>Eurotiomycetidae</taxon>
        <taxon>Eurotiales</taxon>
        <taxon>Aspergillaceae</taxon>
        <taxon>Aspergillus</taxon>
        <taxon>Aspergillus subgen. Circumdati</taxon>
    </lineage>
</organism>
<evidence type="ECO:0000313" key="2">
    <source>
        <dbReference type="EMBL" id="RDH23317.1"/>
    </source>
</evidence>
<dbReference type="Pfam" id="PF11735">
    <property type="entry name" value="CAP59_mtransfer"/>
    <property type="match status" value="1"/>
</dbReference>
<dbReference type="InterPro" id="IPR021047">
    <property type="entry name" value="Mannosyltransferase_CMT1"/>
</dbReference>
<dbReference type="EMBL" id="KZ851905">
    <property type="protein sequence ID" value="RDH23317.1"/>
    <property type="molecule type" value="Genomic_DNA"/>
</dbReference>
<dbReference type="Proteomes" id="UP000253845">
    <property type="component" value="Unassembled WGS sequence"/>
</dbReference>
<sequence>MDPMTPAHSGQCVLSNTQIILQRTIECLVKKNITRALNVSVEIPALSTRSITTSTLWFWDASMCCRQFWSLCATEANSCQSQRHGWIDHVSLSFASRRETARSDSMCGGTRHAGGLSESNRLPRSYYFYPQFPQICPINSNLCCLWSQPRSSSCSSNYASSCTNPSCDRHSHESKFEKAKCLLRSVSPKVSAQKKYEVGPDLQIPPSALRSGVIFDTVVATHNMGRSTRNLYEPVARTSFDEDEEIELARDDSIDGYPTRSRVSRVDRLIATLSQTSRTVKWRIRRRYFTATFTVRRIVFFLFCILSGLIITTFVLFPSYTHLPPHYRALQSAVQGSTTSGRGNIHNSTVFIAVSLYDKTGALAGGAWGQSLLDLIDMIGPDRVFLSIYENDSDASGEQALWALSDRVPCNKSIVYDKHFDFTGFPTVTLPDGSSHVRRVAFLAEVRNRALRPLDDLNHRFDRLLFLNDVYFDPLDALQLLFSTHTRDGRPDYRAACAVDFINPFKFYDTFASRDLEGYGMGLPFFPWFTTAGKAQSRSDVLQETDAVRVRSCWGGMVAFDAGFFQSGTPTAADTDQPTYYRGRRVPVQFRSEEDLFWESSECCLIHADIQSWPSSSSMDAQNVEGEDEEDSGIYMNPFIRVAYHPRSFSWLRITRRVERLYSVAHWLSSTAFGLPFYNPRRAEIPGEEVQETVWVEDESSEGGSFSKVTRVANYDGYCGRWDLQVLSRREETGEGDYGTMFNDCTSYYPTPLLHLFNESVYSSWFTIKMSSLRCLIPSIRFTQVKLNSLKVDI</sequence>